<evidence type="ECO:0000256" key="2">
    <source>
        <dbReference type="ARBA" id="ARBA00023122"/>
    </source>
</evidence>
<dbReference type="InterPro" id="IPR051280">
    <property type="entry name" value="Cl-channel/antiporter"/>
</dbReference>
<dbReference type="Proteomes" id="UP000245207">
    <property type="component" value="Unassembled WGS sequence"/>
</dbReference>
<comment type="caution">
    <text evidence="5">The sequence shown here is derived from an EMBL/GenBank/DDBJ whole genome shotgun (WGS) entry which is preliminary data.</text>
</comment>
<evidence type="ECO:0000256" key="4">
    <source>
        <dbReference type="SAM" id="Phobius"/>
    </source>
</evidence>
<feature type="transmembrane region" description="Helical" evidence="4">
    <location>
        <begin position="81"/>
        <end position="102"/>
    </location>
</feature>
<keyword evidence="6" id="KW-1185">Reference proteome</keyword>
<feature type="transmembrane region" description="Helical" evidence="4">
    <location>
        <begin position="285"/>
        <end position="306"/>
    </location>
</feature>
<dbReference type="InterPro" id="IPR014743">
    <property type="entry name" value="Cl-channel_core"/>
</dbReference>
<dbReference type="OrthoDB" id="1001558at2759"/>
<dbReference type="Gene3D" id="3.40.50.300">
    <property type="entry name" value="P-loop containing nucleotide triphosphate hydrolases"/>
    <property type="match status" value="1"/>
</dbReference>
<dbReference type="AlphaFoldDB" id="A0A2U1NEM1"/>
<proteinExistence type="predicted"/>
<dbReference type="EMBL" id="PKPP01002992">
    <property type="protein sequence ID" value="PWA71949.1"/>
    <property type="molecule type" value="Genomic_DNA"/>
</dbReference>
<feature type="transmembrane region" description="Helical" evidence="4">
    <location>
        <begin position="259"/>
        <end position="278"/>
    </location>
</feature>
<name>A0A2U1NEM1_ARTAN</name>
<keyword evidence="2" id="KW-0129">CBS domain</keyword>
<protein>
    <submittedName>
        <fullName evidence="5">Chloride channel, voltage gated</fullName>
    </submittedName>
</protein>
<feature type="transmembrane region" description="Helical" evidence="4">
    <location>
        <begin position="24"/>
        <end position="45"/>
    </location>
</feature>
<accession>A0A2U1NEM1</accession>
<sequence length="422" mass="46443">MPRRWILENDIFKQDWRCRKKVQIFQYVFMKWTLVLLIGLSTGLVAFFNNIAVENIAGFKLLLTGNLMLKQKAYIRIIWHLLLAGCNVVLATCAGVLCAYIAPATAGSGIPLSERCKCSFHSGSEHALRKDVLTIFSCEELAGCRFSDIEVVQVSELQSFGQDDIDHNEEDATETVDESAKLNEGEEESNQENTEENGTETVTETSEMETEEILLEGSPGVGKTSLVLALGKFSGHSVVCLNLSEQDYLQGLWPFSTTLRLRTLLVSSFFSLAILCLSKSIIWHLLLAGCNVVLATCAGVLCAYIAPAAAGSGIPEVKAYLNGVDAHSILAPSTLFVKTIFSCEELAGCRFSDIEVVQVAELQSFGIKAKKPTWKLDSSFSLKKTVKSFPKVLIDDDMDLIDEDSLLSEEDLKKPQLSDQQC</sequence>
<keyword evidence="1" id="KW-0677">Repeat</keyword>
<feature type="region of interest" description="Disordered" evidence="3">
    <location>
        <begin position="163"/>
        <end position="210"/>
    </location>
</feature>
<organism evidence="5 6">
    <name type="scientific">Artemisia annua</name>
    <name type="common">Sweet wormwood</name>
    <dbReference type="NCBI Taxonomy" id="35608"/>
    <lineage>
        <taxon>Eukaryota</taxon>
        <taxon>Viridiplantae</taxon>
        <taxon>Streptophyta</taxon>
        <taxon>Embryophyta</taxon>
        <taxon>Tracheophyta</taxon>
        <taxon>Spermatophyta</taxon>
        <taxon>Magnoliopsida</taxon>
        <taxon>eudicotyledons</taxon>
        <taxon>Gunneridae</taxon>
        <taxon>Pentapetalae</taxon>
        <taxon>asterids</taxon>
        <taxon>campanulids</taxon>
        <taxon>Asterales</taxon>
        <taxon>Asteraceae</taxon>
        <taxon>Asteroideae</taxon>
        <taxon>Anthemideae</taxon>
        <taxon>Artemisiinae</taxon>
        <taxon>Artemisia</taxon>
    </lineage>
</organism>
<feature type="compositionally biased region" description="Acidic residues" evidence="3">
    <location>
        <begin position="185"/>
        <end position="198"/>
    </location>
</feature>
<feature type="compositionally biased region" description="Acidic residues" evidence="3">
    <location>
        <begin position="166"/>
        <end position="177"/>
    </location>
</feature>
<keyword evidence="4" id="KW-0472">Membrane</keyword>
<keyword evidence="4" id="KW-1133">Transmembrane helix</keyword>
<evidence type="ECO:0000256" key="1">
    <source>
        <dbReference type="ARBA" id="ARBA00022737"/>
    </source>
</evidence>
<evidence type="ECO:0000256" key="3">
    <source>
        <dbReference type="SAM" id="MobiDB-lite"/>
    </source>
</evidence>
<dbReference type="PANTHER" id="PTHR11689:SF168">
    <property type="entry name" value="CHLORIDE CHANNEL PROTEIN"/>
    <property type="match status" value="1"/>
</dbReference>
<dbReference type="Gene3D" id="1.10.3080.10">
    <property type="entry name" value="Clc chloride channel"/>
    <property type="match status" value="2"/>
</dbReference>
<reference evidence="5 6" key="1">
    <citation type="journal article" date="2018" name="Mol. Plant">
        <title>The genome of Artemisia annua provides insight into the evolution of Asteraceae family and artemisinin biosynthesis.</title>
        <authorList>
            <person name="Shen Q."/>
            <person name="Zhang L."/>
            <person name="Liao Z."/>
            <person name="Wang S."/>
            <person name="Yan T."/>
            <person name="Shi P."/>
            <person name="Liu M."/>
            <person name="Fu X."/>
            <person name="Pan Q."/>
            <person name="Wang Y."/>
            <person name="Lv Z."/>
            <person name="Lu X."/>
            <person name="Zhang F."/>
            <person name="Jiang W."/>
            <person name="Ma Y."/>
            <person name="Chen M."/>
            <person name="Hao X."/>
            <person name="Li L."/>
            <person name="Tang Y."/>
            <person name="Lv G."/>
            <person name="Zhou Y."/>
            <person name="Sun X."/>
            <person name="Brodelius P.E."/>
            <person name="Rose J.K.C."/>
            <person name="Tang K."/>
        </authorList>
    </citation>
    <scope>NUCLEOTIDE SEQUENCE [LARGE SCALE GENOMIC DNA]</scope>
    <source>
        <strain evidence="6">cv. Huhao1</strain>
        <tissue evidence="5">Leaf</tissue>
    </source>
</reference>
<dbReference type="GO" id="GO:0015108">
    <property type="term" value="F:chloride transmembrane transporter activity"/>
    <property type="evidence" value="ECO:0007669"/>
    <property type="project" value="TreeGrafter"/>
</dbReference>
<dbReference type="SUPFAM" id="SSF52540">
    <property type="entry name" value="P-loop containing nucleoside triphosphate hydrolases"/>
    <property type="match status" value="1"/>
</dbReference>
<dbReference type="PANTHER" id="PTHR11689">
    <property type="entry name" value="CHLORIDE CHANNEL PROTEIN CLC FAMILY MEMBER"/>
    <property type="match status" value="1"/>
</dbReference>
<dbReference type="GO" id="GO:0009705">
    <property type="term" value="C:plant-type vacuole membrane"/>
    <property type="evidence" value="ECO:0007669"/>
    <property type="project" value="TreeGrafter"/>
</dbReference>
<dbReference type="STRING" id="35608.A0A2U1NEM1"/>
<evidence type="ECO:0000313" key="5">
    <source>
        <dbReference type="EMBL" id="PWA71949.1"/>
    </source>
</evidence>
<evidence type="ECO:0000313" key="6">
    <source>
        <dbReference type="Proteomes" id="UP000245207"/>
    </source>
</evidence>
<keyword evidence="4" id="KW-0812">Transmembrane</keyword>
<dbReference type="InterPro" id="IPR027417">
    <property type="entry name" value="P-loop_NTPase"/>
</dbReference>
<dbReference type="SUPFAM" id="SSF81340">
    <property type="entry name" value="Clc chloride channel"/>
    <property type="match status" value="2"/>
</dbReference>
<gene>
    <name evidence="5" type="ORF">CTI12_AA273010</name>
</gene>